<dbReference type="InterPro" id="IPR029217">
    <property type="entry name" value="Spo7_2_N"/>
</dbReference>
<dbReference type="InterPro" id="IPR057379">
    <property type="entry name" value="PH_SPO71"/>
</dbReference>
<feature type="domain" description="PH" evidence="2">
    <location>
        <begin position="494"/>
        <end position="702"/>
    </location>
</feature>
<dbReference type="PROSITE" id="PS50003">
    <property type="entry name" value="PH_DOMAIN"/>
    <property type="match status" value="1"/>
</dbReference>
<dbReference type="SMART" id="SM01316">
    <property type="entry name" value="Spo7_2_N"/>
    <property type="match status" value="1"/>
</dbReference>
<evidence type="ECO:0000256" key="1">
    <source>
        <dbReference type="SAM" id="MobiDB-lite"/>
    </source>
</evidence>
<comment type="caution">
    <text evidence="3">The sequence shown here is derived from an EMBL/GenBank/DDBJ whole genome shotgun (WGS) entry which is preliminary data.</text>
</comment>
<dbReference type="PANTHER" id="PTHR28076:SF1">
    <property type="entry name" value="PROSPORE MEMBRANE ADAPTER PROTEIN SPO71"/>
    <property type="match status" value="1"/>
</dbReference>
<dbReference type="InterPro" id="IPR040345">
    <property type="entry name" value="Mug56/Spo71"/>
</dbReference>
<protein>
    <recommendedName>
        <fullName evidence="2">PH domain-containing protein</fullName>
    </recommendedName>
</protein>
<feature type="compositionally biased region" description="Basic and acidic residues" evidence="1">
    <location>
        <begin position="585"/>
        <end position="599"/>
    </location>
</feature>
<dbReference type="EMBL" id="JAUJLE010000008">
    <property type="protein sequence ID" value="KAK1011874.1"/>
    <property type="molecule type" value="Genomic_DNA"/>
</dbReference>
<dbReference type="GO" id="GO:1902657">
    <property type="term" value="P:protein localization to prospore membrane"/>
    <property type="evidence" value="ECO:0007669"/>
    <property type="project" value="InterPro"/>
</dbReference>
<dbReference type="Pfam" id="PF15407">
    <property type="entry name" value="Spo7_2_N"/>
    <property type="match status" value="1"/>
</dbReference>
<reference evidence="3" key="1">
    <citation type="submission" date="2023-06" db="EMBL/GenBank/DDBJ databases">
        <title>Black Yeasts Isolated from many extreme environments.</title>
        <authorList>
            <person name="Coleine C."/>
            <person name="Stajich J.E."/>
            <person name="Selbmann L."/>
        </authorList>
    </citation>
    <scope>NUCLEOTIDE SEQUENCE</scope>
    <source>
        <strain evidence="3">CCFEE 5200</strain>
    </source>
</reference>
<feature type="region of interest" description="Disordered" evidence="1">
    <location>
        <begin position="629"/>
        <end position="663"/>
    </location>
</feature>
<dbReference type="SUPFAM" id="SSF50729">
    <property type="entry name" value="PH domain-like"/>
    <property type="match status" value="1"/>
</dbReference>
<feature type="region of interest" description="Disordered" evidence="1">
    <location>
        <begin position="1"/>
        <end position="30"/>
    </location>
</feature>
<feature type="compositionally biased region" description="Polar residues" evidence="1">
    <location>
        <begin position="98"/>
        <end position="119"/>
    </location>
</feature>
<feature type="region of interest" description="Disordered" evidence="1">
    <location>
        <begin position="570"/>
        <end position="599"/>
    </location>
</feature>
<keyword evidence="4" id="KW-1185">Reference proteome</keyword>
<evidence type="ECO:0000259" key="2">
    <source>
        <dbReference type="PROSITE" id="PS50003"/>
    </source>
</evidence>
<feature type="compositionally biased region" description="Acidic residues" evidence="1">
    <location>
        <begin position="638"/>
        <end position="649"/>
    </location>
</feature>
<name>A0AAN6KZ88_9PEZI</name>
<feature type="compositionally biased region" description="Polar residues" evidence="1">
    <location>
        <begin position="650"/>
        <end position="663"/>
    </location>
</feature>
<evidence type="ECO:0000313" key="4">
    <source>
        <dbReference type="Proteomes" id="UP001175353"/>
    </source>
</evidence>
<sequence length="981" mass="110614">MHLGLRHANDLHSQMSTLPPDSHTARRLEHSTPEHLHATALRTFIGPIPEGWLKSHRKQWYKHYVTKGGNRAPTFTAAAQPRRIPEASAPVISGETPRPSSQSADIQGADTSASTTSLLRGQRDDRSSSRVAFQDAPTSQSQTDGGPPEHWPSDLLPPKKVVSQVTATVPKVRFSDSTKQQIRQRAQRLAVRSNLSWRKVKEGEVLKVDRMLVRSDITQQSVGTEFDEKVSSGVVTRPLDKWREYMVVCRRRHDDDTGAESVLQLYQTRVIAASAAEVGKSKKKPKVQIPLSLRKVHVNLFSSLDKTLCIWTTAKGYTTIYYLRPQSGAAAVDWYTFLRGVLGFKAARTLQVNVPDLSVTLRLDDPFRIAETTKTLADAAEGNDAAIAQAMNDEKGAAGAIVSRCISMLEQTPEWKDILKAWSQHDRIGLAWKRYDRLEWVYGAVEQRMYGTLAMAKTHDLELRMKNHYPLKTKTQDGETLEEPPPVEGFLIRLTSQKGHIRRMGRMLFKRLYFATHDQYLFFMRPANATPPPPPRSKATLSGSVPSSKDLAEQMPLTYDVDPYPLDGGHITWLNSGEGVSSPPEQRRRDEEAAAETERNSKMLMGCDGFINLCDVKRVRKMHRGAVPADENLREGSEVEFDTADEDEVGNNTSKQDDGATSQVDDARTFELLMTNGLVIRLQAYNLQTKNTWMKRLRELVTYWQLRKKQDMDLFKSVRQQNLEALQIDERAEAMVGSFAQRWEISGHSVASAEMYNLCGIAQCRTIHLAGLLFRKLRKHTTFTRCHVVLADGRLLVFQDMLRSRSGRKLVNVHHERIGSMDLRGCYVYSGLLTENDLLYQNWTFDSNALGTHALPRVYLEDGWTSTDEDAMTTFVIWHATSRSWFQSSQRVDDVQRDSEAASERDKAAEQGGILGKGYKTKNKLTRVSQLGTTGRSVVFKARSRAERDHWVMALQVEIERLAAEDGEGRGEGVRLVGEEV</sequence>
<feature type="region of interest" description="Disordered" evidence="1">
    <location>
        <begin position="526"/>
        <end position="548"/>
    </location>
</feature>
<dbReference type="SMART" id="SM00233">
    <property type="entry name" value="PH"/>
    <property type="match status" value="3"/>
</dbReference>
<evidence type="ECO:0000313" key="3">
    <source>
        <dbReference type="EMBL" id="KAK1011874.1"/>
    </source>
</evidence>
<organism evidence="3 4">
    <name type="scientific">Friedmanniomyces endolithicus</name>
    <dbReference type="NCBI Taxonomy" id="329885"/>
    <lineage>
        <taxon>Eukaryota</taxon>
        <taxon>Fungi</taxon>
        <taxon>Dikarya</taxon>
        <taxon>Ascomycota</taxon>
        <taxon>Pezizomycotina</taxon>
        <taxon>Dothideomycetes</taxon>
        <taxon>Dothideomycetidae</taxon>
        <taxon>Mycosphaerellales</taxon>
        <taxon>Teratosphaeriaceae</taxon>
        <taxon>Friedmanniomyces</taxon>
    </lineage>
</organism>
<gene>
    <name evidence="3" type="ORF">LTR91_001976</name>
</gene>
<dbReference type="Pfam" id="PF23207">
    <property type="entry name" value="PH_SPO71"/>
    <property type="match status" value="1"/>
</dbReference>
<dbReference type="AlphaFoldDB" id="A0AAN6KZ88"/>
<feature type="region of interest" description="Disordered" evidence="1">
    <location>
        <begin position="72"/>
        <end position="156"/>
    </location>
</feature>
<dbReference type="Pfam" id="PF15404">
    <property type="entry name" value="PH_4"/>
    <property type="match status" value="1"/>
</dbReference>
<accession>A0AAN6KZ88</accession>
<dbReference type="InterPro" id="IPR001849">
    <property type="entry name" value="PH_domain"/>
</dbReference>
<dbReference type="PANTHER" id="PTHR28076">
    <property type="entry name" value="SPORULATION-SPECIFIC PROTEIN 71"/>
    <property type="match status" value="1"/>
</dbReference>
<dbReference type="InterPro" id="IPR039486">
    <property type="entry name" value="Mug56/Spo71_PH"/>
</dbReference>
<dbReference type="Proteomes" id="UP001175353">
    <property type="component" value="Unassembled WGS sequence"/>
</dbReference>
<dbReference type="GO" id="GO:0005628">
    <property type="term" value="C:prospore membrane"/>
    <property type="evidence" value="ECO:0007669"/>
    <property type="project" value="TreeGrafter"/>
</dbReference>
<proteinExistence type="predicted"/>